<dbReference type="EMBL" id="BGJZ01000098">
    <property type="protein sequence ID" value="GBH08717.1"/>
    <property type="molecule type" value="Genomic_DNA"/>
</dbReference>
<evidence type="ECO:0000313" key="1">
    <source>
        <dbReference type="EMBL" id="GBH08717.1"/>
    </source>
</evidence>
<reference evidence="1 2" key="1">
    <citation type="submission" date="2018-04" db="EMBL/GenBank/DDBJ databases">
        <title>Draft genome sequence of Pseudomonas syringae pv. actinidiae biovar 1 strains isolated from kiwifruit in Kagawa prefecture.</title>
        <authorList>
            <person name="Tabuchi M."/>
            <person name="Saito M."/>
            <person name="Fujiwara S."/>
            <person name="Sasa N."/>
            <person name="Akimitsu K."/>
            <person name="Gomi K."/>
            <person name="Konishi-Sugita S."/>
            <person name="Hamano K."/>
            <person name="Kataoka I."/>
        </authorList>
    </citation>
    <scope>NUCLEOTIDE SEQUENCE [LARGE SCALE GENOMIC DNA]</scope>
    <source>
        <strain evidence="1 2">MAFF212206</strain>
    </source>
</reference>
<protein>
    <submittedName>
        <fullName evidence="1">Adenylosuccinate synthase</fullName>
    </submittedName>
</protein>
<evidence type="ECO:0000313" key="2">
    <source>
        <dbReference type="Proteomes" id="UP000247480"/>
    </source>
</evidence>
<gene>
    <name evidence="1" type="ORF">KPSA1_02096</name>
</gene>
<name>A0A2V0Q8D9_PSESF</name>
<comment type="caution">
    <text evidence="1">The sequence shown here is derived from an EMBL/GenBank/DDBJ whole genome shotgun (WGS) entry which is preliminary data.</text>
</comment>
<dbReference type="Proteomes" id="UP000247480">
    <property type="component" value="Unassembled WGS sequence"/>
</dbReference>
<dbReference type="AlphaFoldDB" id="A0A2V0Q8D9"/>
<accession>A0A2V0Q8D9</accession>
<organism evidence="1 2">
    <name type="scientific">Pseudomonas syringae pv. actinidiae</name>
    <dbReference type="NCBI Taxonomy" id="103796"/>
    <lineage>
        <taxon>Bacteria</taxon>
        <taxon>Pseudomonadati</taxon>
        <taxon>Pseudomonadota</taxon>
        <taxon>Gammaproteobacteria</taxon>
        <taxon>Pseudomonadales</taxon>
        <taxon>Pseudomonadaceae</taxon>
        <taxon>Pseudomonas</taxon>
        <taxon>Pseudomonas syringae</taxon>
    </lineage>
</organism>
<sequence>MHDIFVSAAAGKDLFHAAQGCLALSVDHGQVLALRGFEGDFQRSWHGS</sequence>
<proteinExistence type="predicted"/>